<comment type="catalytic activity">
    <reaction evidence="7">
        <text>tRNA(Ile) + L-isoleucine + ATP = L-isoleucyl-tRNA(Ile) + AMP + diphosphate</text>
        <dbReference type="Rhea" id="RHEA:11060"/>
        <dbReference type="Rhea" id="RHEA-COMP:9666"/>
        <dbReference type="Rhea" id="RHEA-COMP:9695"/>
        <dbReference type="ChEBI" id="CHEBI:30616"/>
        <dbReference type="ChEBI" id="CHEBI:33019"/>
        <dbReference type="ChEBI" id="CHEBI:58045"/>
        <dbReference type="ChEBI" id="CHEBI:78442"/>
        <dbReference type="ChEBI" id="CHEBI:78528"/>
        <dbReference type="ChEBI" id="CHEBI:456215"/>
        <dbReference type="EC" id="6.1.1.5"/>
    </reaction>
</comment>
<dbReference type="InterPro" id="IPR001412">
    <property type="entry name" value="aa-tRNA-synth_I_CS"/>
</dbReference>
<comment type="caution">
    <text evidence="12">The sequence shown here is derived from an EMBL/GenBank/DDBJ whole genome shotgun (WGS) entry which is preliminary data.</text>
</comment>
<evidence type="ECO:0000256" key="9">
    <source>
        <dbReference type="RuleBase" id="RU363035"/>
    </source>
</evidence>
<dbReference type="InterPro" id="IPR009008">
    <property type="entry name" value="Val/Leu/Ile-tRNA-synth_edit"/>
</dbReference>
<evidence type="ECO:0000259" key="10">
    <source>
        <dbReference type="Pfam" id="PF00133"/>
    </source>
</evidence>
<dbReference type="Pfam" id="PF00133">
    <property type="entry name" value="tRNA-synt_1"/>
    <property type="match status" value="1"/>
</dbReference>
<organism evidence="12">
    <name type="scientific">Ignisphaera aggregans</name>
    <dbReference type="NCBI Taxonomy" id="334771"/>
    <lineage>
        <taxon>Archaea</taxon>
        <taxon>Thermoproteota</taxon>
        <taxon>Thermoprotei</taxon>
        <taxon>Desulfurococcales</taxon>
        <taxon>Desulfurococcaceae</taxon>
        <taxon>Ignisphaera</taxon>
    </lineage>
</organism>
<keyword evidence="6 9" id="KW-0030">Aminoacyl-tRNA synthetase</keyword>
<keyword evidence="3 9" id="KW-0547">Nucleotide-binding</keyword>
<dbReference type="PANTHER" id="PTHR42780">
    <property type="entry name" value="SOLEUCYL-TRNA SYNTHETASE"/>
    <property type="match status" value="1"/>
</dbReference>
<dbReference type="Pfam" id="PF08264">
    <property type="entry name" value="Anticodon_1"/>
    <property type="match status" value="1"/>
</dbReference>
<dbReference type="EC" id="6.1.1.5" evidence="1 8"/>
<dbReference type="Gene3D" id="1.10.730.10">
    <property type="entry name" value="Isoleucyl-tRNA Synthetase, Domain 1"/>
    <property type="match status" value="1"/>
</dbReference>
<name>A0A7C5UY76_9CREN</name>
<dbReference type="PANTHER" id="PTHR42780:SF1">
    <property type="entry name" value="ISOLEUCINE--TRNA LIGASE, CYTOPLASMIC"/>
    <property type="match status" value="1"/>
</dbReference>
<proteinExistence type="inferred from homology"/>
<dbReference type="CDD" id="cd07961">
    <property type="entry name" value="Anticodon_Ia_Ile_ABEc"/>
    <property type="match status" value="1"/>
</dbReference>
<dbReference type="GO" id="GO:0002161">
    <property type="term" value="F:aminoacyl-tRNA deacylase activity"/>
    <property type="evidence" value="ECO:0007669"/>
    <property type="project" value="InterPro"/>
</dbReference>
<keyword evidence="5 9" id="KW-0648">Protein biosynthesis</keyword>
<dbReference type="AlphaFoldDB" id="A0A7C5UY76"/>
<dbReference type="InterPro" id="IPR002301">
    <property type="entry name" value="Ile-tRNA-ligase"/>
</dbReference>
<dbReference type="PROSITE" id="PS00178">
    <property type="entry name" value="AA_TRNA_LIGASE_I"/>
    <property type="match status" value="1"/>
</dbReference>
<reference evidence="12" key="1">
    <citation type="journal article" date="2020" name="mSystems">
        <title>Genome- and Community-Level Interaction Insights into Carbon Utilization and Element Cycling Functions of Hydrothermarchaeota in Hydrothermal Sediment.</title>
        <authorList>
            <person name="Zhou Z."/>
            <person name="Liu Y."/>
            <person name="Xu W."/>
            <person name="Pan J."/>
            <person name="Luo Z.H."/>
            <person name="Li M."/>
        </authorList>
    </citation>
    <scope>NUCLEOTIDE SEQUENCE [LARGE SCALE GENOMIC DNA]</scope>
    <source>
        <strain evidence="12">SpSt-1</strain>
    </source>
</reference>
<dbReference type="InterPro" id="IPR009080">
    <property type="entry name" value="tRNAsynth_Ia_anticodon-bd"/>
</dbReference>
<evidence type="ECO:0000313" key="12">
    <source>
        <dbReference type="EMBL" id="HHR96884.1"/>
    </source>
</evidence>
<dbReference type="SUPFAM" id="SSF50677">
    <property type="entry name" value="ValRS/IleRS/LeuRS editing domain"/>
    <property type="match status" value="1"/>
</dbReference>
<sequence length="991" mass="116864">MITLSSVLSTKGRYSPKAVESHILEFWRVNKIYEEVRKNNCSDDKPLFRFLEGPPTANGFMHVGHARGRTFKDIMLRYMRMKGFCVWDQGGWDTQGLPVELEVEKILKFKSKKDIENYGIDKFIKECQKLVDYYIKHWREASERLGLWLDYDNAYETRNIKYIESVWSFLKAMWERNYLYEDLRVVPVCPRCETALSSHEVALGYKTIKDPSLYFKIPLIDETNTYLIAWTTTPWTIISNEALAVHPNERYIKMKIGNEYWIIAEKRLQSFVNEVKIKEFEIIEAFPGSSLFNRKYLHPLDDEVPEHKNHEPINHRILIAEWVSMDEGTGIVHIAPAHGPEDFELCKKYGVKLFKCIQKNGIFSSEAGKYSGKWFKDVNNEVINDLKQKNLVVNIGEIEHEYPHCWRCETPLMFYADKQWFIRIDPIKDSMIIENQKVVWYPDWAGKRFEDWIKNARDWCISRERYWGTPLPIWTCKKCGYRVAIGSIDELHKYSSALIHDVHRPWIDSIVFRCPRCGDDMIREPYVVDVWLDSGMAHTASLNQLNLIEKMKQLFPYDWITEAIDQTRGWFYTLLFTSTALYSSTPYKAVLCQGHVLDKYGKKMSKSRGNVIWAYDFMERNGADVLRLYLVSKAAPWDNINFDPDEIGEIKSVLDILWNSINFADTYMELDKWNALSINRDLEYLQPIDYWLIYELNNLVKNVSQAIEANELHRAVRDIFNFIVELLSHRYITVIRPRVWLEEEAIEKRAAYATLYISLSSVIKLLAPFAPFITEYLYQYFVKKYSPQSIIKKSIHLESWPHIPENLLNEEFWKVVKILFSISEEILSIRAKNNIKRRWPLKKAIIKLKNPTEFNVFNKAKNVIQIYSNIKDVVIVDKEISIDNMVKIIDSPVEVYLDLSIDEEVMLEGLARDLIRRIQMFRKELNLPVDHIINSIIIFTPSRTLNKAIEIHKQFIERETRTKELTVIDHIPEKAKRWVIEENEIYVAVNI</sequence>
<dbReference type="EMBL" id="DRUB01000176">
    <property type="protein sequence ID" value="HHR96884.1"/>
    <property type="molecule type" value="Genomic_DNA"/>
</dbReference>
<evidence type="ECO:0000256" key="7">
    <source>
        <dbReference type="ARBA" id="ARBA00048359"/>
    </source>
</evidence>
<dbReference type="InterPro" id="IPR013155">
    <property type="entry name" value="M/V/L/I-tRNA-synth_anticd-bd"/>
</dbReference>
<dbReference type="Pfam" id="PF19302">
    <property type="entry name" value="DUF5915"/>
    <property type="match status" value="1"/>
</dbReference>
<evidence type="ECO:0000256" key="2">
    <source>
        <dbReference type="ARBA" id="ARBA00022598"/>
    </source>
</evidence>
<evidence type="ECO:0000256" key="1">
    <source>
        <dbReference type="ARBA" id="ARBA00013165"/>
    </source>
</evidence>
<evidence type="ECO:0000256" key="5">
    <source>
        <dbReference type="ARBA" id="ARBA00022917"/>
    </source>
</evidence>
<dbReference type="InterPro" id="IPR023586">
    <property type="entry name" value="Ile-tRNA-ligase_type2"/>
</dbReference>
<protein>
    <recommendedName>
        <fullName evidence="1 8">Isoleucine--tRNA ligase</fullName>
        <ecNumber evidence="1 8">6.1.1.5</ecNumber>
    </recommendedName>
</protein>
<dbReference type="SUPFAM" id="SSF52374">
    <property type="entry name" value="Nucleotidylyl transferase"/>
    <property type="match status" value="1"/>
</dbReference>
<keyword evidence="4 9" id="KW-0067">ATP-binding</keyword>
<dbReference type="InterPro" id="IPR014729">
    <property type="entry name" value="Rossmann-like_a/b/a_fold"/>
</dbReference>
<dbReference type="PRINTS" id="PR00984">
    <property type="entry name" value="TRNASYNTHILE"/>
</dbReference>
<dbReference type="Gene3D" id="3.40.50.620">
    <property type="entry name" value="HUPs"/>
    <property type="match status" value="2"/>
</dbReference>
<accession>A0A7C5UY76</accession>
<dbReference type="InterPro" id="IPR002300">
    <property type="entry name" value="aa-tRNA-synth_Ia"/>
</dbReference>
<gene>
    <name evidence="12" type="ORF">ENL47_08855</name>
</gene>
<dbReference type="InterPro" id="IPR033709">
    <property type="entry name" value="Anticodon_Ile_ABEc"/>
</dbReference>
<dbReference type="GO" id="GO:0000049">
    <property type="term" value="F:tRNA binding"/>
    <property type="evidence" value="ECO:0007669"/>
    <property type="project" value="InterPro"/>
</dbReference>
<feature type="domain" description="Methionyl/Valyl/Leucyl/Isoleucyl-tRNA synthetase anticodon-binding" evidence="11">
    <location>
        <begin position="689"/>
        <end position="844"/>
    </location>
</feature>
<dbReference type="GO" id="GO:0006428">
    <property type="term" value="P:isoleucyl-tRNA aminoacylation"/>
    <property type="evidence" value="ECO:0007669"/>
    <property type="project" value="UniProtKB-UniRule"/>
</dbReference>
<comment type="similarity">
    <text evidence="9">Belongs to the class-I aminoacyl-tRNA synthetase family.</text>
</comment>
<dbReference type="GO" id="GO:0005737">
    <property type="term" value="C:cytoplasm"/>
    <property type="evidence" value="ECO:0007669"/>
    <property type="project" value="UniProtKB-UniRule"/>
</dbReference>
<feature type="domain" description="Aminoacyl-tRNA synthetase class Ia" evidence="10">
    <location>
        <begin position="23"/>
        <end position="642"/>
    </location>
</feature>
<evidence type="ECO:0000256" key="8">
    <source>
        <dbReference type="NCBIfam" id="TIGR00392"/>
    </source>
</evidence>
<dbReference type="GO" id="GO:0005524">
    <property type="term" value="F:ATP binding"/>
    <property type="evidence" value="ECO:0007669"/>
    <property type="project" value="UniProtKB-KW"/>
</dbReference>
<dbReference type="GO" id="GO:0004822">
    <property type="term" value="F:isoleucine-tRNA ligase activity"/>
    <property type="evidence" value="ECO:0007669"/>
    <property type="project" value="UniProtKB-UniRule"/>
</dbReference>
<dbReference type="NCBIfam" id="TIGR00392">
    <property type="entry name" value="ileS"/>
    <property type="match status" value="1"/>
</dbReference>
<dbReference type="CDD" id="cd00818">
    <property type="entry name" value="IleRS_core"/>
    <property type="match status" value="1"/>
</dbReference>
<evidence type="ECO:0000256" key="3">
    <source>
        <dbReference type="ARBA" id="ARBA00022741"/>
    </source>
</evidence>
<dbReference type="SUPFAM" id="SSF47323">
    <property type="entry name" value="Anticodon-binding domain of a subclass of class I aminoacyl-tRNA synthetases"/>
    <property type="match status" value="2"/>
</dbReference>
<evidence type="ECO:0000259" key="11">
    <source>
        <dbReference type="Pfam" id="PF08264"/>
    </source>
</evidence>
<keyword evidence="2 9" id="KW-0436">Ligase</keyword>
<evidence type="ECO:0000256" key="6">
    <source>
        <dbReference type="ARBA" id="ARBA00023146"/>
    </source>
</evidence>
<evidence type="ECO:0000256" key="4">
    <source>
        <dbReference type="ARBA" id="ARBA00022840"/>
    </source>
</evidence>